<evidence type="ECO:0000313" key="3">
    <source>
        <dbReference type="Proteomes" id="UP000190080"/>
    </source>
</evidence>
<dbReference type="GO" id="GO:0016740">
    <property type="term" value="F:transferase activity"/>
    <property type="evidence" value="ECO:0007669"/>
    <property type="project" value="UniProtKB-KW"/>
</dbReference>
<evidence type="ECO:0000259" key="1">
    <source>
        <dbReference type="Pfam" id="PF00156"/>
    </source>
</evidence>
<evidence type="ECO:0000313" key="2">
    <source>
        <dbReference type="EMBL" id="OPJ54950.1"/>
    </source>
</evidence>
<dbReference type="SUPFAM" id="SSF53271">
    <property type="entry name" value="PRTase-like"/>
    <property type="match status" value="1"/>
</dbReference>
<keyword evidence="2" id="KW-0808">Transferase</keyword>
<protein>
    <submittedName>
        <fullName evidence="2">Putative phosphoribosyl transferasec</fullName>
    </submittedName>
</protein>
<dbReference type="Gene3D" id="3.30.1310.20">
    <property type="entry name" value="PRTase-like"/>
    <property type="match status" value="1"/>
</dbReference>
<dbReference type="Gene3D" id="3.40.50.2020">
    <property type="match status" value="1"/>
</dbReference>
<dbReference type="Pfam" id="PF00156">
    <property type="entry name" value="Pribosyltran"/>
    <property type="match status" value="1"/>
</dbReference>
<accession>A0A1V4I507</accession>
<dbReference type="STRING" id="1450648.CLORY_44850"/>
<dbReference type="AlphaFoldDB" id="A0A1V4I507"/>
<organism evidence="2 3">
    <name type="scientific">Clostridium oryzae</name>
    <dbReference type="NCBI Taxonomy" id="1450648"/>
    <lineage>
        <taxon>Bacteria</taxon>
        <taxon>Bacillati</taxon>
        <taxon>Bacillota</taxon>
        <taxon>Clostridia</taxon>
        <taxon>Eubacteriales</taxon>
        <taxon>Clostridiaceae</taxon>
        <taxon>Clostridium</taxon>
    </lineage>
</organism>
<dbReference type="Proteomes" id="UP000190080">
    <property type="component" value="Unassembled WGS sequence"/>
</dbReference>
<gene>
    <name evidence="2" type="ORF">CLORY_44850</name>
</gene>
<dbReference type="InterPro" id="IPR000836">
    <property type="entry name" value="PRTase_dom"/>
</dbReference>
<reference evidence="2 3" key="1">
    <citation type="submission" date="2017-03" db="EMBL/GenBank/DDBJ databases">
        <title>Genome sequence of Clostridium oryzae DSM 28571.</title>
        <authorList>
            <person name="Poehlein A."/>
            <person name="Daniel R."/>
        </authorList>
    </citation>
    <scope>NUCLEOTIDE SEQUENCE [LARGE SCALE GENOMIC DNA]</scope>
    <source>
        <strain evidence="2 3">DSM 28571</strain>
    </source>
</reference>
<comment type="caution">
    <text evidence="2">The sequence shown here is derived from an EMBL/GenBank/DDBJ whole genome shotgun (WGS) entry which is preliminary data.</text>
</comment>
<name>A0A1V4I507_9CLOT</name>
<feature type="domain" description="Phosphoribosyltransferase" evidence="1">
    <location>
        <begin position="19"/>
        <end position="178"/>
    </location>
</feature>
<sequence>MFANRKEAGERLSLVLEKFKPEMPIILAVPRGGIVVAYDTIKKYGFDWDLIIPRKIGLPNNKEIAIGAVSLDGTYIINERYAAMLNVSQQYIESEILNQTKEIKRRLKKYKGNADFPKVKDKTVIIIDDGIATGFTIQAAIYAIKKHEAKRIILAIPVAPQDTVFQLEKLIDEVICLYIPDEFHAVSLHYKSFEQTTDDEVISIVQELENGV</sequence>
<dbReference type="RefSeq" id="WP_079428719.1">
    <property type="nucleotide sequence ID" value="NZ_MZGV01000122.1"/>
</dbReference>
<dbReference type="EMBL" id="MZGV01000122">
    <property type="protein sequence ID" value="OPJ54950.1"/>
    <property type="molecule type" value="Genomic_DNA"/>
</dbReference>
<keyword evidence="3" id="KW-1185">Reference proteome</keyword>
<dbReference type="OrthoDB" id="9810066at2"/>
<dbReference type="CDD" id="cd06223">
    <property type="entry name" value="PRTases_typeI"/>
    <property type="match status" value="1"/>
</dbReference>
<proteinExistence type="predicted"/>
<dbReference type="InterPro" id="IPR029057">
    <property type="entry name" value="PRTase-like"/>
</dbReference>